<reference evidence="2" key="1">
    <citation type="submission" date="2014-09" db="EMBL/GenBank/DDBJ databases">
        <authorList>
            <person name="Magalhaes I.L.F."/>
            <person name="Oliveira U."/>
            <person name="Santos F.R."/>
            <person name="Vidigal T.H.D.A."/>
            <person name="Brescovit A.D."/>
            <person name="Santos A.J."/>
        </authorList>
    </citation>
    <scope>NUCLEOTIDE SEQUENCE</scope>
    <source>
        <tissue evidence="2">Shoot tissue taken approximately 20 cm above the soil surface</tissue>
    </source>
</reference>
<name>A0A0A9HKM5_ARUDO</name>
<evidence type="ECO:0000256" key="1">
    <source>
        <dbReference type="SAM" id="SignalP"/>
    </source>
</evidence>
<dbReference type="AlphaFoldDB" id="A0A0A9HKM5"/>
<feature type="signal peptide" evidence="1">
    <location>
        <begin position="1"/>
        <end position="16"/>
    </location>
</feature>
<reference evidence="2" key="2">
    <citation type="journal article" date="2015" name="Data Brief">
        <title>Shoot transcriptome of the giant reed, Arundo donax.</title>
        <authorList>
            <person name="Barrero R.A."/>
            <person name="Guerrero F.D."/>
            <person name="Moolhuijzen P."/>
            <person name="Goolsby J.A."/>
            <person name="Tidwell J."/>
            <person name="Bellgard S.E."/>
            <person name="Bellgard M.I."/>
        </authorList>
    </citation>
    <scope>NUCLEOTIDE SEQUENCE</scope>
    <source>
        <tissue evidence="2">Shoot tissue taken approximately 20 cm above the soil surface</tissue>
    </source>
</reference>
<dbReference type="EMBL" id="GBRH01162485">
    <property type="protein sequence ID" value="JAE35411.1"/>
    <property type="molecule type" value="Transcribed_RNA"/>
</dbReference>
<accession>A0A0A9HKM5</accession>
<sequence length="40" mass="4782">MDLLLWLVVFVSFGDEEHCDVILIVRYHILSLIEIKHEQD</sequence>
<organism evidence="2">
    <name type="scientific">Arundo donax</name>
    <name type="common">Giant reed</name>
    <name type="synonym">Donax arundinaceus</name>
    <dbReference type="NCBI Taxonomy" id="35708"/>
    <lineage>
        <taxon>Eukaryota</taxon>
        <taxon>Viridiplantae</taxon>
        <taxon>Streptophyta</taxon>
        <taxon>Embryophyta</taxon>
        <taxon>Tracheophyta</taxon>
        <taxon>Spermatophyta</taxon>
        <taxon>Magnoliopsida</taxon>
        <taxon>Liliopsida</taxon>
        <taxon>Poales</taxon>
        <taxon>Poaceae</taxon>
        <taxon>PACMAD clade</taxon>
        <taxon>Arundinoideae</taxon>
        <taxon>Arundineae</taxon>
        <taxon>Arundo</taxon>
    </lineage>
</organism>
<proteinExistence type="predicted"/>
<evidence type="ECO:0000313" key="2">
    <source>
        <dbReference type="EMBL" id="JAE35411.1"/>
    </source>
</evidence>
<protein>
    <submittedName>
        <fullName evidence="2">Uncharacterized protein</fullName>
    </submittedName>
</protein>
<keyword evidence="1" id="KW-0732">Signal</keyword>
<feature type="chain" id="PRO_5002063060" evidence="1">
    <location>
        <begin position="17"/>
        <end position="40"/>
    </location>
</feature>